<dbReference type="SUPFAM" id="SSF55486">
    <property type="entry name" value="Metalloproteases ('zincins'), catalytic domain"/>
    <property type="match status" value="1"/>
</dbReference>
<dbReference type="Gene3D" id="3.40.390.10">
    <property type="entry name" value="Collagenase (Catalytic Domain)"/>
    <property type="match status" value="1"/>
</dbReference>
<feature type="signal peptide" evidence="1">
    <location>
        <begin position="1"/>
        <end position="26"/>
    </location>
</feature>
<reference evidence="2 3" key="1">
    <citation type="submission" date="2021-11" db="EMBL/GenBank/DDBJ databases">
        <title>Comparative genomics of bee honey and flower isolates.</title>
        <authorList>
            <person name="Bechtner J.D."/>
            <person name="Gallus M.K."/>
            <person name="Ehrmann M."/>
        </authorList>
    </citation>
    <scope>NUCLEOTIDE SEQUENCE [LARGE SCALE GENOMIC DNA]</scope>
    <source>
        <strain evidence="2 3">M161</strain>
    </source>
</reference>
<name>A0ABT0I0Y6_9LACO</name>
<accession>A0ABT0I0Y6</accession>
<protein>
    <recommendedName>
        <fullName evidence="4">Peptidase M10 metallopeptidase domain-containing protein</fullName>
    </recommendedName>
</protein>
<dbReference type="Proteomes" id="UP001522905">
    <property type="component" value="Unassembled WGS sequence"/>
</dbReference>
<dbReference type="InterPro" id="IPR024079">
    <property type="entry name" value="MetalloPept_cat_dom_sf"/>
</dbReference>
<keyword evidence="1" id="KW-0732">Signal</keyword>
<evidence type="ECO:0000313" key="3">
    <source>
        <dbReference type="Proteomes" id="UP001522905"/>
    </source>
</evidence>
<comment type="caution">
    <text evidence="2">The sequence shown here is derived from an EMBL/GenBank/DDBJ whole genome shotgun (WGS) entry which is preliminary data.</text>
</comment>
<evidence type="ECO:0000256" key="1">
    <source>
        <dbReference type="SAM" id="SignalP"/>
    </source>
</evidence>
<keyword evidence="3" id="KW-1185">Reference proteome</keyword>
<dbReference type="RefSeq" id="WP_248601569.1">
    <property type="nucleotide sequence ID" value="NZ_JAJIAO010000002.1"/>
</dbReference>
<sequence length="370" mass="42664">MKKYIKVLGLALLGTLALNSNINANAKTVTKNSVKMTYEPIQGRVYSNKKLTKQSFSLNKYKKTRFYSNKYILIKNKKATQKFIYIHSKNYKLKGYTSAKNLRVYKAKKTSSKIINNLDIKSKSQLMSYINQCPDLLPEGQILNLSKSSYIQYKDLLAKKFNINKYSSSPAFENGHAYLYTDDEHLKTPLKDAIDNWNKAFGSNIFELGNVKDETLKVELVTRNNNDWDGMFSNNSILVNKNNFYNEKYNKQINQINGAKVDINDLLDGKNTKRKEQEDFNNASNSPLDNKYWTGVIMHEMAHAMGLGHTPYANDIVFAESSEEQEQSKLPLKYTWRTLRANNEKIATMTNKLSQRDLNRARLAKFMGVW</sequence>
<dbReference type="EMBL" id="JAJIAO010000002">
    <property type="protein sequence ID" value="MCK8624502.1"/>
    <property type="molecule type" value="Genomic_DNA"/>
</dbReference>
<feature type="chain" id="PRO_5047055837" description="Peptidase M10 metallopeptidase domain-containing protein" evidence="1">
    <location>
        <begin position="27"/>
        <end position="370"/>
    </location>
</feature>
<proteinExistence type="predicted"/>
<organism evidence="2 3">
    <name type="scientific">Apilactobacillus xinyiensis</name>
    <dbReference type="NCBI Taxonomy" id="2841032"/>
    <lineage>
        <taxon>Bacteria</taxon>
        <taxon>Bacillati</taxon>
        <taxon>Bacillota</taxon>
        <taxon>Bacilli</taxon>
        <taxon>Lactobacillales</taxon>
        <taxon>Lactobacillaceae</taxon>
        <taxon>Apilactobacillus</taxon>
    </lineage>
</organism>
<evidence type="ECO:0008006" key="4">
    <source>
        <dbReference type="Google" id="ProtNLM"/>
    </source>
</evidence>
<gene>
    <name evidence="2" type="ORF">LNP07_03130</name>
</gene>
<evidence type="ECO:0000313" key="2">
    <source>
        <dbReference type="EMBL" id="MCK8624502.1"/>
    </source>
</evidence>